<name>A0A6L6IK44_9ENTR</name>
<accession>A0A6L6IK44</accession>
<organism evidence="1 2">
    <name type="scientific">Intestinirhabdus alba</name>
    <dbReference type="NCBI Taxonomy" id="2899544"/>
    <lineage>
        <taxon>Bacteria</taxon>
        <taxon>Pseudomonadati</taxon>
        <taxon>Pseudomonadota</taxon>
        <taxon>Gammaproteobacteria</taxon>
        <taxon>Enterobacterales</taxon>
        <taxon>Enterobacteriaceae</taxon>
        <taxon>Intestinirhabdus</taxon>
    </lineage>
</organism>
<sequence>MSVLNIPDKQKQDDKDRKKLARVREIINEYHHALAGLYEAEREIINRLGVNKPGNGPEVA</sequence>
<evidence type="ECO:0000313" key="1">
    <source>
        <dbReference type="EMBL" id="MTH45400.1"/>
    </source>
</evidence>
<dbReference type="AlphaFoldDB" id="A0A6L6IK44"/>
<proteinExistence type="predicted"/>
<comment type="caution">
    <text evidence="1">The sequence shown here is derived from an EMBL/GenBank/DDBJ whole genome shotgun (WGS) entry which is preliminary data.</text>
</comment>
<gene>
    <name evidence="1" type="ORF">GJV78_03810</name>
</gene>
<keyword evidence="2" id="KW-1185">Reference proteome</keyword>
<dbReference type="RefSeq" id="WP_155107067.1">
    <property type="nucleotide sequence ID" value="NZ_WMJZ01000003.1"/>
</dbReference>
<dbReference type="EMBL" id="WMJZ01000003">
    <property type="protein sequence ID" value="MTH45400.1"/>
    <property type="molecule type" value="Genomic_DNA"/>
</dbReference>
<evidence type="ECO:0000313" key="2">
    <source>
        <dbReference type="Proteomes" id="UP000477739"/>
    </source>
</evidence>
<dbReference type="Proteomes" id="UP000477739">
    <property type="component" value="Unassembled WGS sequence"/>
</dbReference>
<protein>
    <submittedName>
        <fullName evidence="1">Uncharacterized protein</fullName>
    </submittedName>
</protein>
<reference evidence="1 2" key="1">
    <citation type="submission" date="2019-11" db="EMBL/GenBank/DDBJ databases">
        <title>Escherichia alba sp. nov. isolated from the gut of plastic-eating superworms Zophobas atratus.</title>
        <authorList>
            <person name="Yang Y."/>
        </authorList>
    </citation>
    <scope>NUCLEOTIDE SEQUENCE [LARGE SCALE GENOMIC DNA]</scope>
    <source>
        <strain evidence="2">BIT-B35</strain>
    </source>
</reference>